<evidence type="ECO:0000256" key="1">
    <source>
        <dbReference type="SAM" id="MobiDB-lite"/>
    </source>
</evidence>
<dbReference type="KEGG" id="cput:CONPUDRAFT_159495"/>
<dbReference type="EMBL" id="JH711589">
    <property type="protein sequence ID" value="EIW75372.1"/>
    <property type="molecule type" value="Genomic_DNA"/>
</dbReference>
<organism evidence="2 3">
    <name type="scientific">Coniophora puteana (strain RWD-64-598)</name>
    <name type="common">Brown rot fungus</name>
    <dbReference type="NCBI Taxonomy" id="741705"/>
    <lineage>
        <taxon>Eukaryota</taxon>
        <taxon>Fungi</taxon>
        <taxon>Dikarya</taxon>
        <taxon>Basidiomycota</taxon>
        <taxon>Agaricomycotina</taxon>
        <taxon>Agaricomycetes</taxon>
        <taxon>Agaricomycetidae</taxon>
        <taxon>Boletales</taxon>
        <taxon>Coniophorineae</taxon>
        <taxon>Coniophoraceae</taxon>
        <taxon>Coniophora</taxon>
    </lineage>
</organism>
<sequence>MPPEMLLNAALNTKVRRTDYVRSLYFFVICHFYGGEPSVRWLVEGVKDPRRSGPVEVGLPRETRSAGDAAGNESSEGIEGAGGSKCTVGADEWSHRKARGGGVESPGTESLGVCQQRTTADGHVCRQMHLESLVLTKSPVMDVGDLSERRFPSLQDVFLYTDQFIISSQPFSLPKVRVFGFSYRDPSFDRPHIFDVADLPSLSTLVITLRSETHLQHLAQFYEQLCGGLSTFEVLLNRTTSWYGNRTLVSSRLPKASAMFKYH</sequence>
<protein>
    <submittedName>
        <fullName evidence="2">Uncharacterized protein</fullName>
    </submittedName>
</protein>
<accession>A0A5M3M7W9</accession>
<name>A0A5M3M7W9_CONPW</name>
<dbReference type="AlphaFoldDB" id="A0A5M3M7W9"/>
<feature type="region of interest" description="Disordered" evidence="1">
    <location>
        <begin position="50"/>
        <end position="84"/>
    </location>
</feature>
<evidence type="ECO:0000313" key="2">
    <source>
        <dbReference type="EMBL" id="EIW75372.1"/>
    </source>
</evidence>
<dbReference type="RefSeq" id="XP_007774756.1">
    <property type="nucleotide sequence ID" value="XM_007776566.1"/>
</dbReference>
<feature type="compositionally biased region" description="Basic and acidic residues" evidence="1">
    <location>
        <begin position="50"/>
        <end position="65"/>
    </location>
</feature>
<gene>
    <name evidence="2" type="ORF">CONPUDRAFT_159495</name>
</gene>
<keyword evidence="3" id="KW-1185">Reference proteome</keyword>
<reference evidence="3" key="1">
    <citation type="journal article" date="2012" name="Science">
        <title>The Paleozoic origin of enzymatic lignin decomposition reconstructed from 31 fungal genomes.</title>
        <authorList>
            <person name="Floudas D."/>
            <person name="Binder M."/>
            <person name="Riley R."/>
            <person name="Barry K."/>
            <person name="Blanchette R.A."/>
            <person name="Henrissat B."/>
            <person name="Martinez A.T."/>
            <person name="Otillar R."/>
            <person name="Spatafora J.W."/>
            <person name="Yadav J.S."/>
            <person name="Aerts A."/>
            <person name="Benoit I."/>
            <person name="Boyd A."/>
            <person name="Carlson A."/>
            <person name="Copeland A."/>
            <person name="Coutinho P.M."/>
            <person name="de Vries R.P."/>
            <person name="Ferreira P."/>
            <person name="Findley K."/>
            <person name="Foster B."/>
            <person name="Gaskell J."/>
            <person name="Glotzer D."/>
            <person name="Gorecki P."/>
            <person name="Heitman J."/>
            <person name="Hesse C."/>
            <person name="Hori C."/>
            <person name="Igarashi K."/>
            <person name="Jurgens J.A."/>
            <person name="Kallen N."/>
            <person name="Kersten P."/>
            <person name="Kohler A."/>
            <person name="Kuees U."/>
            <person name="Kumar T.K.A."/>
            <person name="Kuo A."/>
            <person name="LaButti K."/>
            <person name="Larrondo L.F."/>
            <person name="Lindquist E."/>
            <person name="Ling A."/>
            <person name="Lombard V."/>
            <person name="Lucas S."/>
            <person name="Lundell T."/>
            <person name="Martin R."/>
            <person name="McLaughlin D.J."/>
            <person name="Morgenstern I."/>
            <person name="Morin E."/>
            <person name="Murat C."/>
            <person name="Nagy L.G."/>
            <person name="Nolan M."/>
            <person name="Ohm R.A."/>
            <person name="Patyshakuliyeva A."/>
            <person name="Rokas A."/>
            <person name="Ruiz-Duenas F.J."/>
            <person name="Sabat G."/>
            <person name="Salamov A."/>
            <person name="Samejima M."/>
            <person name="Schmutz J."/>
            <person name="Slot J.C."/>
            <person name="St John F."/>
            <person name="Stenlid J."/>
            <person name="Sun H."/>
            <person name="Sun S."/>
            <person name="Syed K."/>
            <person name="Tsang A."/>
            <person name="Wiebenga A."/>
            <person name="Young D."/>
            <person name="Pisabarro A."/>
            <person name="Eastwood D.C."/>
            <person name="Martin F."/>
            <person name="Cullen D."/>
            <person name="Grigoriev I.V."/>
            <person name="Hibbett D.S."/>
        </authorList>
    </citation>
    <scope>NUCLEOTIDE SEQUENCE [LARGE SCALE GENOMIC DNA]</scope>
    <source>
        <strain evidence="3">RWD-64-598 SS2</strain>
    </source>
</reference>
<feature type="compositionally biased region" description="Low complexity" evidence="1">
    <location>
        <begin position="69"/>
        <end position="78"/>
    </location>
</feature>
<dbReference type="GeneID" id="19204107"/>
<comment type="caution">
    <text evidence="2">The sequence shown here is derived from an EMBL/GenBank/DDBJ whole genome shotgun (WGS) entry which is preliminary data.</text>
</comment>
<proteinExistence type="predicted"/>
<dbReference type="Proteomes" id="UP000053558">
    <property type="component" value="Unassembled WGS sequence"/>
</dbReference>
<evidence type="ECO:0000313" key="3">
    <source>
        <dbReference type="Proteomes" id="UP000053558"/>
    </source>
</evidence>